<reference evidence="2 3" key="1">
    <citation type="submission" date="2018-01" db="EMBL/GenBank/DDBJ databases">
        <title>Denitrification phenotypes of diverse strains of Pseudomonas stutzeri.</title>
        <authorList>
            <person name="Milligan D.A."/>
            <person name="Bergaust L."/>
            <person name="Bakken L.R."/>
            <person name="Frostegard A."/>
        </authorList>
    </citation>
    <scope>NUCLEOTIDE SEQUENCE [LARGE SCALE GENOMIC DNA]</scope>
    <source>
        <strain evidence="2 3">24a75</strain>
    </source>
</reference>
<organism evidence="2 3">
    <name type="scientific">Stutzerimonas stutzeri</name>
    <name type="common">Pseudomonas stutzeri</name>
    <dbReference type="NCBI Taxonomy" id="316"/>
    <lineage>
        <taxon>Bacteria</taxon>
        <taxon>Pseudomonadati</taxon>
        <taxon>Pseudomonadota</taxon>
        <taxon>Gammaproteobacteria</taxon>
        <taxon>Pseudomonadales</taxon>
        <taxon>Pseudomonadaceae</taxon>
        <taxon>Stutzerimonas</taxon>
    </lineage>
</organism>
<evidence type="ECO:0000313" key="3">
    <source>
        <dbReference type="Proteomes" id="UP000236023"/>
    </source>
</evidence>
<dbReference type="AlphaFoldDB" id="A0A2N8T1T6"/>
<sequence length="59" mass="6370">MAVTSSKRIERCGESSQQHGSIIQAEPPGRSRLLALAGSRQTPAGGFSWSGWDKRGKRT</sequence>
<name>A0A2N8T1T6_STUST</name>
<proteinExistence type="predicted"/>
<evidence type="ECO:0000313" key="2">
    <source>
        <dbReference type="EMBL" id="PNG08700.1"/>
    </source>
</evidence>
<dbReference type="KEGG" id="psz:PSTAB_2951"/>
<comment type="caution">
    <text evidence="2">The sequence shown here is derived from an EMBL/GenBank/DDBJ whole genome shotgun (WGS) entry which is preliminary data.</text>
</comment>
<evidence type="ECO:0000256" key="1">
    <source>
        <dbReference type="SAM" id="MobiDB-lite"/>
    </source>
</evidence>
<dbReference type="Proteomes" id="UP000236023">
    <property type="component" value="Unassembled WGS sequence"/>
</dbReference>
<gene>
    <name evidence="2" type="ORF">CXK94_14365</name>
</gene>
<feature type="region of interest" description="Disordered" evidence="1">
    <location>
        <begin position="1"/>
        <end position="59"/>
    </location>
</feature>
<accession>A0A2N8T1T6</accession>
<dbReference type="EMBL" id="POUT01000008">
    <property type="protein sequence ID" value="PNG08700.1"/>
    <property type="molecule type" value="Genomic_DNA"/>
</dbReference>
<protein>
    <submittedName>
        <fullName evidence="2">Uncharacterized protein</fullName>
    </submittedName>
</protein>